<dbReference type="Pfam" id="PF24476">
    <property type="entry name" value="DUF7580"/>
    <property type="match status" value="1"/>
</dbReference>
<feature type="domain" description="Protein kinase" evidence="1">
    <location>
        <begin position="229"/>
        <end position="544"/>
    </location>
</feature>
<keyword evidence="2" id="KW-0640">Prion</keyword>
<accession>A0A8H5NIH3</accession>
<dbReference type="Gene3D" id="1.10.510.10">
    <property type="entry name" value="Transferase(Phosphotransferase) domain 1"/>
    <property type="match status" value="1"/>
</dbReference>
<protein>
    <submittedName>
        <fullName evidence="2">Prion-inhibition propagation domain-containing protein</fullName>
    </submittedName>
</protein>
<evidence type="ECO:0000313" key="3">
    <source>
        <dbReference type="Proteomes" id="UP000582016"/>
    </source>
</evidence>
<dbReference type="EMBL" id="JAAOAQ010000128">
    <property type="protein sequence ID" value="KAF5565495.1"/>
    <property type="molecule type" value="Genomic_DNA"/>
</dbReference>
<name>A0A8H5NIH3_9HYPO</name>
<dbReference type="Pfam" id="PF14479">
    <property type="entry name" value="HeLo"/>
    <property type="match status" value="1"/>
</dbReference>
<evidence type="ECO:0000313" key="2">
    <source>
        <dbReference type="EMBL" id="KAF5565495.1"/>
    </source>
</evidence>
<keyword evidence="2" id="KW-0034">Amyloid</keyword>
<dbReference type="PANTHER" id="PTHR37542">
    <property type="entry name" value="HELO DOMAIN-CONTAINING PROTEIN-RELATED"/>
    <property type="match status" value="1"/>
</dbReference>
<dbReference type="GO" id="GO:0004672">
    <property type="term" value="F:protein kinase activity"/>
    <property type="evidence" value="ECO:0007669"/>
    <property type="project" value="InterPro"/>
</dbReference>
<proteinExistence type="predicted"/>
<comment type="caution">
    <text evidence="2">The sequence shown here is derived from an EMBL/GenBank/DDBJ whole genome shotgun (WGS) entry which is preliminary data.</text>
</comment>
<dbReference type="InterPro" id="IPR056002">
    <property type="entry name" value="DUF7580"/>
</dbReference>
<sequence>MAEFIVGTVIGGTGILFAIKGAVDGYVFIRDVFGSHKETDNFTLLYEYQLIKFKTWSDRVKAHDQKSCLVVKEPKEIQDIVARTIAAIIDTQEVVGKVLMEKYKIKPISSPIPGKPGGPGAQPAFHKKSDWISHFRRERDKQKTAHPIAWAAKDKLKLKEQVELLDKFNNALEGLVRPDQYDEARVVANIVSVLEKTSSLATLPTVHSNSTMSPSQDTLLSLTALIKQVQEEDVLVAASRANLIQARDLDLVYKPDASTSYSNGIYESPGKPPQQVLIEWKYVSATVQAKTQIVSRIYALGTLLSTANPAEFHRLSCFGVFDDLDYEQASKGSRRIGLVYSIPRGMEMDANSPLSLLELISKRGTRPPLEVRFRLAHQLASAVALLHAANWLHKSLRSDNILFSGRTIQDANLAAPFICGFQYSRPAADTSLESRPLGQPKLDVYYHPLVGSGWNKVREVYSLGIILLEVAYWRPVFEDKYKDMTMAQVSDDIVNCLDGKFGRDLEGMVGTKFVKVINCCLKGDFDIDSRRPQDERKVMSHKFWQRVVEPLSECKA</sequence>
<dbReference type="Proteomes" id="UP000582016">
    <property type="component" value="Unassembled WGS sequence"/>
</dbReference>
<dbReference type="SUPFAM" id="SSF56112">
    <property type="entry name" value="Protein kinase-like (PK-like)"/>
    <property type="match status" value="1"/>
</dbReference>
<dbReference type="PROSITE" id="PS50011">
    <property type="entry name" value="PROTEIN_KINASE_DOM"/>
    <property type="match status" value="1"/>
</dbReference>
<keyword evidence="3" id="KW-1185">Reference proteome</keyword>
<dbReference type="GO" id="GO:0005524">
    <property type="term" value="F:ATP binding"/>
    <property type="evidence" value="ECO:0007669"/>
    <property type="project" value="InterPro"/>
</dbReference>
<dbReference type="OrthoDB" id="1911848at2759"/>
<dbReference type="AlphaFoldDB" id="A0A8H5NIH3"/>
<gene>
    <name evidence="2" type="ORF">FPHYL_4188</name>
</gene>
<organism evidence="2 3">
    <name type="scientific">Fusarium phyllophilum</name>
    <dbReference type="NCBI Taxonomy" id="47803"/>
    <lineage>
        <taxon>Eukaryota</taxon>
        <taxon>Fungi</taxon>
        <taxon>Dikarya</taxon>
        <taxon>Ascomycota</taxon>
        <taxon>Pezizomycotina</taxon>
        <taxon>Sordariomycetes</taxon>
        <taxon>Hypocreomycetidae</taxon>
        <taxon>Hypocreales</taxon>
        <taxon>Nectriaceae</taxon>
        <taxon>Fusarium</taxon>
        <taxon>Fusarium fujikuroi species complex</taxon>
    </lineage>
</organism>
<reference evidence="2 3" key="1">
    <citation type="submission" date="2020-05" db="EMBL/GenBank/DDBJ databases">
        <title>Identification and distribution of gene clusters putatively required for synthesis of sphingolipid metabolism inhibitors in phylogenetically diverse species of the filamentous fungus Fusarium.</title>
        <authorList>
            <person name="Kim H.-S."/>
            <person name="Busman M."/>
            <person name="Brown D.W."/>
            <person name="Divon H."/>
            <person name="Uhlig S."/>
            <person name="Proctor R.H."/>
        </authorList>
    </citation>
    <scope>NUCLEOTIDE SEQUENCE [LARGE SCALE GENOMIC DNA]</scope>
    <source>
        <strain evidence="2 3">NRRL 13617</strain>
    </source>
</reference>
<evidence type="ECO:0000259" key="1">
    <source>
        <dbReference type="PROSITE" id="PS50011"/>
    </source>
</evidence>
<dbReference type="InterPro" id="IPR029498">
    <property type="entry name" value="HeLo_dom"/>
</dbReference>
<dbReference type="PANTHER" id="PTHR37542:SF3">
    <property type="entry name" value="PRION-INHIBITION AND PROPAGATION HELO DOMAIN-CONTAINING PROTEIN"/>
    <property type="match status" value="1"/>
</dbReference>
<dbReference type="InterPro" id="IPR011009">
    <property type="entry name" value="Kinase-like_dom_sf"/>
</dbReference>
<dbReference type="InterPro" id="IPR038305">
    <property type="entry name" value="HeLo_sf"/>
</dbReference>
<dbReference type="InterPro" id="IPR000719">
    <property type="entry name" value="Prot_kinase_dom"/>
</dbReference>
<dbReference type="Gene3D" id="1.20.120.1020">
    <property type="entry name" value="Prion-inhibition and propagation, HeLo domain"/>
    <property type="match status" value="1"/>
</dbReference>